<dbReference type="AlphaFoldDB" id="A0A7J6PTQ7"/>
<keyword evidence="11" id="KW-1185">Reference proteome</keyword>
<evidence type="ECO:0000313" key="11">
    <source>
        <dbReference type="Proteomes" id="UP000553632"/>
    </source>
</evidence>
<name>A0A7J6PTQ7_PEROL</name>
<dbReference type="GO" id="GO:0009249">
    <property type="term" value="P:protein lipoylation"/>
    <property type="evidence" value="ECO:0007669"/>
    <property type="project" value="UniProtKB-ARBA"/>
</dbReference>
<dbReference type="GO" id="GO:0016979">
    <property type="term" value="F:lipoate-protein ligase activity"/>
    <property type="evidence" value="ECO:0007669"/>
    <property type="project" value="UniProtKB-EC"/>
</dbReference>
<feature type="domain" description="Lipoate protein ligase C-terminal" evidence="9">
    <location>
        <begin position="222"/>
        <end position="289"/>
    </location>
</feature>
<dbReference type="Proteomes" id="UP000553632">
    <property type="component" value="Unassembled WGS sequence"/>
</dbReference>
<evidence type="ECO:0000313" key="10">
    <source>
        <dbReference type="EMBL" id="KAF4699030.1"/>
    </source>
</evidence>
<dbReference type="EC" id="6.3.1.20" evidence="3"/>
<comment type="catalytic activity">
    <reaction evidence="7">
        <text>L-lysyl-[lipoyl-carrier protein] + (R)-lipoate + ATP = N(6)-[(R)-lipoyl]-L-lysyl-[lipoyl-carrier protein] + AMP + diphosphate + H(+)</text>
        <dbReference type="Rhea" id="RHEA:49288"/>
        <dbReference type="Rhea" id="RHEA-COMP:10500"/>
        <dbReference type="Rhea" id="RHEA-COMP:10502"/>
        <dbReference type="ChEBI" id="CHEBI:15378"/>
        <dbReference type="ChEBI" id="CHEBI:29969"/>
        <dbReference type="ChEBI" id="CHEBI:30616"/>
        <dbReference type="ChEBI" id="CHEBI:33019"/>
        <dbReference type="ChEBI" id="CHEBI:83088"/>
        <dbReference type="ChEBI" id="CHEBI:83099"/>
        <dbReference type="ChEBI" id="CHEBI:456215"/>
        <dbReference type="EC" id="6.3.1.20"/>
    </reaction>
</comment>
<dbReference type="EMBL" id="JABANO010038147">
    <property type="protein sequence ID" value="KAF4699030.1"/>
    <property type="molecule type" value="Genomic_DNA"/>
</dbReference>
<evidence type="ECO:0000256" key="2">
    <source>
        <dbReference type="ARBA" id="ARBA00005124"/>
    </source>
</evidence>
<comment type="pathway">
    <text evidence="1">Protein modification; protein lipoylation via exogenous pathway; protein N(6)-(lipoyl)lysine from lipoate: step 2/2.</text>
</comment>
<dbReference type="UniPathway" id="UPA00537">
    <property type="reaction ID" value="UER00594"/>
</dbReference>
<evidence type="ECO:0000256" key="6">
    <source>
        <dbReference type="ARBA" id="ARBA00022840"/>
    </source>
</evidence>
<evidence type="ECO:0000256" key="5">
    <source>
        <dbReference type="ARBA" id="ARBA00022741"/>
    </source>
</evidence>
<dbReference type="InterPro" id="IPR019491">
    <property type="entry name" value="Lipoate_protein_ligase_C"/>
</dbReference>
<gene>
    <name evidence="10" type="ORF">FOZ63_023317</name>
</gene>
<evidence type="ECO:0000256" key="1">
    <source>
        <dbReference type="ARBA" id="ARBA00005085"/>
    </source>
</evidence>
<feature type="region of interest" description="Disordered" evidence="8">
    <location>
        <begin position="138"/>
        <end position="161"/>
    </location>
</feature>
<dbReference type="Gene3D" id="3.30.390.50">
    <property type="entry name" value="CO dehydrogenase flavoprotein, C-terminal domain"/>
    <property type="match status" value="1"/>
</dbReference>
<accession>A0A7J6PTQ7</accession>
<evidence type="ECO:0000259" key="9">
    <source>
        <dbReference type="Pfam" id="PF10437"/>
    </source>
</evidence>
<dbReference type="Pfam" id="PF10437">
    <property type="entry name" value="Lip_prot_lig_C"/>
    <property type="match status" value="1"/>
</dbReference>
<proteinExistence type="predicted"/>
<evidence type="ECO:0000256" key="3">
    <source>
        <dbReference type="ARBA" id="ARBA00012367"/>
    </source>
</evidence>
<feature type="non-terminal residue" evidence="10">
    <location>
        <position position="320"/>
    </location>
</feature>
<evidence type="ECO:0000256" key="4">
    <source>
        <dbReference type="ARBA" id="ARBA00022598"/>
    </source>
</evidence>
<evidence type="ECO:0000256" key="7">
    <source>
        <dbReference type="ARBA" id="ARBA00048037"/>
    </source>
</evidence>
<feature type="compositionally biased region" description="Low complexity" evidence="8">
    <location>
        <begin position="178"/>
        <end position="213"/>
    </location>
</feature>
<dbReference type="SUPFAM" id="SSF82649">
    <property type="entry name" value="SufE/NifU"/>
    <property type="match status" value="1"/>
</dbReference>
<keyword evidence="5" id="KW-0547">Nucleotide-binding</keyword>
<evidence type="ECO:0000256" key="8">
    <source>
        <dbReference type="SAM" id="MobiDB-lite"/>
    </source>
</evidence>
<protein>
    <recommendedName>
        <fullName evidence="3">lipoate--protein ligase</fullName>
        <ecNumber evidence="3">6.3.1.20</ecNumber>
    </recommendedName>
</protein>
<reference evidence="10 11" key="1">
    <citation type="submission" date="2020-04" db="EMBL/GenBank/DDBJ databases">
        <title>Perkinsus olseni comparative genomics.</title>
        <authorList>
            <person name="Bogema D.R."/>
        </authorList>
    </citation>
    <scope>NUCLEOTIDE SEQUENCE [LARGE SCALE GENOMIC DNA]</scope>
    <source>
        <strain evidence="10 11">ATCC PRA-207</strain>
    </source>
</reference>
<sequence>RSSTSYSYGVFVGVTVEILSFGLLGDVCPGTLCDSLYSGHHRCPCVTTGMIPGWVVKLVIEAEIQRKWLEDEFTITTGNGNLPAQLSVASSFDLLRIITLESAFIKPSSVSGIVNSTVNDVSQHGGCDLVIWNKASQGQGENDTGIKPPKNHLVRLSPSKLPDDVQRRARAAACCQQANNRNGQQGNNRNGQQGNNRNDQQGDNNNGQQGNNQDWAWRFGSTPEFSHSMTGRVDGVANFDVHLDVIKGRIMECRVFTDALYPDVIGILEEALRGATYSAESISEALESTVVFGRTAAGEGGEILVKSFSRWLTSEISKAG</sequence>
<organism evidence="10 11">
    <name type="scientific">Perkinsus olseni</name>
    <name type="common">Perkinsus atlanticus</name>
    <dbReference type="NCBI Taxonomy" id="32597"/>
    <lineage>
        <taxon>Eukaryota</taxon>
        <taxon>Sar</taxon>
        <taxon>Alveolata</taxon>
        <taxon>Perkinsozoa</taxon>
        <taxon>Perkinsea</taxon>
        <taxon>Perkinsida</taxon>
        <taxon>Perkinsidae</taxon>
        <taxon>Perkinsus</taxon>
    </lineage>
</organism>
<comment type="pathway">
    <text evidence="2">Protein modification; protein lipoylation via exogenous pathway; protein N(6)-(lipoyl)lysine from lipoate: step 1/2.</text>
</comment>
<comment type="caution">
    <text evidence="10">The sequence shown here is derived from an EMBL/GenBank/DDBJ whole genome shotgun (WGS) entry which is preliminary data.</text>
</comment>
<feature type="region of interest" description="Disordered" evidence="8">
    <location>
        <begin position="178"/>
        <end position="221"/>
    </location>
</feature>
<dbReference type="GO" id="GO:0005524">
    <property type="term" value="F:ATP binding"/>
    <property type="evidence" value="ECO:0007669"/>
    <property type="project" value="UniProtKB-KW"/>
</dbReference>
<keyword evidence="4" id="KW-0436">Ligase</keyword>
<keyword evidence="6" id="KW-0067">ATP-binding</keyword>